<organism evidence="1 2">
    <name type="scientific">Diphasiastrum complanatum</name>
    <name type="common">Issler's clubmoss</name>
    <name type="synonym">Lycopodium complanatum</name>
    <dbReference type="NCBI Taxonomy" id="34168"/>
    <lineage>
        <taxon>Eukaryota</taxon>
        <taxon>Viridiplantae</taxon>
        <taxon>Streptophyta</taxon>
        <taxon>Embryophyta</taxon>
        <taxon>Tracheophyta</taxon>
        <taxon>Lycopodiopsida</taxon>
        <taxon>Lycopodiales</taxon>
        <taxon>Lycopodiaceae</taxon>
        <taxon>Lycopodioideae</taxon>
        <taxon>Diphasiastrum</taxon>
    </lineage>
</organism>
<keyword evidence="2" id="KW-1185">Reference proteome</keyword>
<sequence>MPDSVSTMFSCSDDEGHSGIVPVPWILKKSPKSEHRASFMLAFKNLTYTVRVSQISKIPVFSSLTRLFHPGSGPRISLLTDVSGEIRDGEMMAVMGPSGSGKSTLIDAIAGRIHKQRLKGETTLNGQELKGGIFRKISAYVMQDDLLFPMLTVEETLMFSAQIRLRSELSYARKRARVNKLLLQLGLEKVAGTIIGDEGHRGISGGERRRVSIGVDIMHDPLLLFLDEPTSGLDSTSAHMVIETLKKIARAGSIVLLTIHQPSYRILRLFDGLIFLADGQMIYSGPPLLLKTFFQEFGTPIPAHEDPTEFTLDIIQKLRSEPGGILFLVGFLKNRWSQIYHEKLDRYRGRSRNHLPTSVHDLEKSIAMRMNRCQVIDDESYEIQHEQAEETPSNQCDDMLQKFANPWWREIYVLTWRGLLNIRRTPELFLTRLITMVVAAFLLATVFYHSDHTPQGLQERLGFLAFAVSTTFYSCIDCLPTFLQERYIFTRETAHNAYRKSAYVVANTIIYIPFLGILSIAFTCTIWWLVGLSGNGHNLLFFFLIIWASFWTGNSFATLLSAVISNVIVGFTVVIALLAYFLLLSGFFIGRDRIPHYWLWFHYISIIKYPYDAILINEFGNGGRSSCYERGSQIFHGTPLAGQFDSTTLDSMFYNLSGILLGSPTTNFNSSTCIVSGRAVLENLHITPNGKWTCLLITVAMGLFFRILFYVILRFNGHHVKH</sequence>
<accession>A0ACC2D6C3</accession>
<proteinExistence type="predicted"/>
<dbReference type="EMBL" id="CM055098">
    <property type="protein sequence ID" value="KAJ7549772.1"/>
    <property type="molecule type" value="Genomic_DNA"/>
</dbReference>
<evidence type="ECO:0000313" key="2">
    <source>
        <dbReference type="Proteomes" id="UP001162992"/>
    </source>
</evidence>
<gene>
    <name evidence="1" type="ORF">O6H91_07G068000</name>
</gene>
<evidence type="ECO:0000313" key="1">
    <source>
        <dbReference type="EMBL" id="KAJ7549772.1"/>
    </source>
</evidence>
<reference evidence="2" key="1">
    <citation type="journal article" date="2024" name="Proc. Natl. Acad. Sci. U.S.A.">
        <title>Extraordinary preservation of gene collinearity over three hundred million years revealed in homosporous lycophytes.</title>
        <authorList>
            <person name="Li C."/>
            <person name="Wickell D."/>
            <person name="Kuo L.Y."/>
            <person name="Chen X."/>
            <person name="Nie B."/>
            <person name="Liao X."/>
            <person name="Peng D."/>
            <person name="Ji J."/>
            <person name="Jenkins J."/>
            <person name="Williams M."/>
            <person name="Shu S."/>
            <person name="Plott C."/>
            <person name="Barry K."/>
            <person name="Rajasekar S."/>
            <person name="Grimwood J."/>
            <person name="Han X."/>
            <person name="Sun S."/>
            <person name="Hou Z."/>
            <person name="He W."/>
            <person name="Dai G."/>
            <person name="Sun C."/>
            <person name="Schmutz J."/>
            <person name="Leebens-Mack J.H."/>
            <person name="Li F.W."/>
            <person name="Wang L."/>
        </authorList>
    </citation>
    <scope>NUCLEOTIDE SEQUENCE [LARGE SCALE GENOMIC DNA]</scope>
    <source>
        <strain evidence="2">cv. PW_Plant_1</strain>
    </source>
</reference>
<dbReference type="Proteomes" id="UP001162992">
    <property type="component" value="Chromosome 7"/>
</dbReference>
<protein>
    <submittedName>
        <fullName evidence="1">Uncharacterized protein</fullName>
    </submittedName>
</protein>
<name>A0ACC2D6C3_DIPCM</name>
<comment type="caution">
    <text evidence="1">The sequence shown here is derived from an EMBL/GenBank/DDBJ whole genome shotgun (WGS) entry which is preliminary data.</text>
</comment>